<dbReference type="Gene3D" id="4.10.520.10">
    <property type="entry name" value="IHF-like DNA-binding proteins"/>
    <property type="match status" value="1"/>
</dbReference>
<dbReference type="Pfam" id="PF00216">
    <property type="entry name" value="Bac_DNA_binding"/>
    <property type="match status" value="1"/>
</dbReference>
<evidence type="ECO:0000256" key="1">
    <source>
        <dbReference type="ARBA" id="ARBA00010529"/>
    </source>
</evidence>
<keyword evidence="3 5" id="KW-0238">DNA-binding</keyword>
<protein>
    <submittedName>
        <fullName evidence="5">HU family DNA-binding protein</fullName>
    </submittedName>
</protein>
<dbReference type="EMBL" id="DSIY01000034">
    <property type="protein sequence ID" value="HEG90107.1"/>
    <property type="molecule type" value="Genomic_DNA"/>
</dbReference>
<keyword evidence="2" id="KW-0226">DNA condensation</keyword>
<evidence type="ECO:0000256" key="4">
    <source>
        <dbReference type="RuleBase" id="RU003939"/>
    </source>
</evidence>
<dbReference type="GO" id="GO:0005829">
    <property type="term" value="C:cytosol"/>
    <property type="evidence" value="ECO:0007669"/>
    <property type="project" value="TreeGrafter"/>
</dbReference>
<evidence type="ECO:0000256" key="3">
    <source>
        <dbReference type="ARBA" id="ARBA00023125"/>
    </source>
</evidence>
<dbReference type="InterPro" id="IPR020816">
    <property type="entry name" value="Histone-like_DNA-bd_CS"/>
</dbReference>
<dbReference type="InterPro" id="IPR010992">
    <property type="entry name" value="IHF-like_DNA-bd_dom_sf"/>
</dbReference>
<dbReference type="PROSITE" id="PS00045">
    <property type="entry name" value="HISTONE_LIKE"/>
    <property type="match status" value="1"/>
</dbReference>
<comment type="caution">
    <text evidence="5">The sequence shown here is derived from an EMBL/GenBank/DDBJ whole genome shotgun (WGS) entry which is preliminary data.</text>
</comment>
<dbReference type="PRINTS" id="PR01727">
    <property type="entry name" value="DNABINDINGHU"/>
</dbReference>
<dbReference type="AlphaFoldDB" id="A0A831TA56"/>
<dbReference type="InterPro" id="IPR000119">
    <property type="entry name" value="Hist_DNA-bd"/>
</dbReference>
<dbReference type="GO" id="GO:0030527">
    <property type="term" value="F:structural constituent of chromatin"/>
    <property type="evidence" value="ECO:0007669"/>
    <property type="project" value="InterPro"/>
</dbReference>
<dbReference type="GO" id="GO:0003677">
    <property type="term" value="F:DNA binding"/>
    <property type="evidence" value="ECO:0007669"/>
    <property type="project" value="UniProtKB-KW"/>
</dbReference>
<gene>
    <name evidence="5" type="ORF">ENP34_01470</name>
</gene>
<comment type="similarity">
    <text evidence="1 4">Belongs to the bacterial histone-like protein family.</text>
</comment>
<organism evidence="5">
    <name type="scientific">Thermorudis peleae</name>
    <dbReference type="NCBI Taxonomy" id="1382356"/>
    <lineage>
        <taxon>Bacteria</taxon>
        <taxon>Pseudomonadati</taxon>
        <taxon>Thermomicrobiota</taxon>
        <taxon>Thermomicrobia</taxon>
        <taxon>Thermomicrobia incertae sedis</taxon>
        <taxon>Thermorudis</taxon>
    </lineage>
</organism>
<dbReference type="CDD" id="cd13831">
    <property type="entry name" value="HU"/>
    <property type="match status" value="1"/>
</dbReference>
<dbReference type="SUPFAM" id="SSF47729">
    <property type="entry name" value="IHF-like DNA-binding proteins"/>
    <property type="match status" value="1"/>
</dbReference>
<dbReference type="PANTHER" id="PTHR33175">
    <property type="entry name" value="DNA-BINDING PROTEIN HU"/>
    <property type="match status" value="1"/>
</dbReference>
<dbReference type="SMART" id="SM00411">
    <property type="entry name" value="BHL"/>
    <property type="match status" value="1"/>
</dbReference>
<proteinExistence type="inferred from homology"/>
<reference evidence="5" key="1">
    <citation type="journal article" date="2020" name="mSystems">
        <title>Genome- and Community-Level Interaction Insights into Carbon Utilization and Element Cycling Functions of Hydrothermarchaeota in Hydrothermal Sediment.</title>
        <authorList>
            <person name="Zhou Z."/>
            <person name="Liu Y."/>
            <person name="Xu W."/>
            <person name="Pan J."/>
            <person name="Luo Z.H."/>
            <person name="Li M."/>
        </authorList>
    </citation>
    <scope>NUCLEOTIDE SEQUENCE [LARGE SCALE GENOMIC DNA]</scope>
    <source>
        <strain evidence="5">SpSt-210</strain>
    </source>
</reference>
<sequence>MTKRELANAVAEELELSKKDGVRAVDVVFEEITRALKRGERVSVPGFGIFAVRDRPARMGRNPQTGEAIRIPASRKVAFRASKDLKLAVGATRRKR</sequence>
<dbReference type="PANTHER" id="PTHR33175:SF3">
    <property type="entry name" value="DNA-BINDING PROTEIN HU-BETA"/>
    <property type="match status" value="1"/>
</dbReference>
<dbReference type="GO" id="GO:0030261">
    <property type="term" value="P:chromosome condensation"/>
    <property type="evidence" value="ECO:0007669"/>
    <property type="project" value="UniProtKB-KW"/>
</dbReference>
<name>A0A831TA56_9BACT</name>
<evidence type="ECO:0000256" key="2">
    <source>
        <dbReference type="ARBA" id="ARBA00023067"/>
    </source>
</evidence>
<accession>A0A831TA56</accession>
<evidence type="ECO:0000313" key="5">
    <source>
        <dbReference type="EMBL" id="HEG90107.1"/>
    </source>
</evidence>